<accession>A0AAD0XRT6</accession>
<evidence type="ECO:0000313" key="1">
    <source>
        <dbReference type="EMBL" id="AYV57712.1"/>
    </source>
</evidence>
<proteinExistence type="predicted"/>
<protein>
    <submittedName>
        <fullName evidence="1">Uncharacterized protein</fullName>
    </submittedName>
</protein>
<dbReference type="AlphaFoldDB" id="A0AAD0XRT6"/>
<dbReference type="Proteomes" id="UP000276407">
    <property type="component" value="Chromosome 2"/>
</dbReference>
<dbReference type="RefSeq" id="WP_123180434.1">
    <property type="nucleotide sequence ID" value="NZ_CP033615.1"/>
</dbReference>
<sequence>MKITSKKETEIKLSYSKISFETTGGNMSKRWDRFIAVEGKKAFHIGNVCGTCNFFFERLEGANQKISMKGVIDQLSNGSIRLDSDEYFEIEKQIPEGKYIVLNTRINPSLVQLGSESDYFSNEQVENWGVDGFWGLPHYPKIRYYREKNYILGNKRKLFTFIIPLVPETWLEQKVVSEYVNKLNSEVIPTAIALSHIDIKEPAQIEESDSSSSHICFANYLLDGHHKIYASSQTGKAINLITFLAIDEGISSIEEISEILSKIGDSN</sequence>
<organism evidence="1 2">
    <name type="scientific">Leptospira kmetyi</name>
    <dbReference type="NCBI Taxonomy" id="408139"/>
    <lineage>
        <taxon>Bacteria</taxon>
        <taxon>Pseudomonadati</taxon>
        <taxon>Spirochaetota</taxon>
        <taxon>Spirochaetia</taxon>
        <taxon>Leptospirales</taxon>
        <taxon>Leptospiraceae</taxon>
        <taxon>Leptospira</taxon>
    </lineage>
</organism>
<reference evidence="1 2" key="1">
    <citation type="submission" date="2018-11" db="EMBL/GenBank/DDBJ databases">
        <title>Complete genome sequence of Leptospira kmetyi isolate LS 001/16 from soil sample associated with a leptospirosis patient in Kelantan.</title>
        <authorList>
            <person name="Muhammad Yusoff F."/>
            <person name="Muhammad Yusoff S."/>
            <person name="Ahmad M.N."/>
            <person name="Yusof N.Y."/>
            <person name="Aziah I."/>
        </authorList>
    </citation>
    <scope>NUCLEOTIDE SEQUENCE [LARGE SCALE GENOMIC DNA]</scope>
    <source>
        <strain evidence="1 2">LS 001/16</strain>
    </source>
</reference>
<evidence type="ECO:0000313" key="2">
    <source>
        <dbReference type="Proteomes" id="UP000276407"/>
    </source>
</evidence>
<dbReference type="KEGG" id="lkm:EFP84_18920"/>
<gene>
    <name evidence="1" type="ORF">EFP84_18920</name>
</gene>
<dbReference type="EMBL" id="CP033615">
    <property type="protein sequence ID" value="AYV57712.1"/>
    <property type="molecule type" value="Genomic_DNA"/>
</dbReference>
<name>A0AAD0XRT6_9LEPT</name>